<dbReference type="InterPro" id="IPR008920">
    <property type="entry name" value="TF_FadR/GntR_C"/>
</dbReference>
<dbReference type="SMART" id="SM00895">
    <property type="entry name" value="FCD"/>
    <property type="match status" value="1"/>
</dbReference>
<dbReference type="CDD" id="cd07377">
    <property type="entry name" value="WHTH_GntR"/>
    <property type="match status" value="1"/>
</dbReference>
<dbReference type="GO" id="GO:0003700">
    <property type="term" value="F:DNA-binding transcription factor activity"/>
    <property type="evidence" value="ECO:0007669"/>
    <property type="project" value="InterPro"/>
</dbReference>
<reference evidence="5 6" key="1">
    <citation type="submission" date="2018-11" db="EMBL/GenBank/DDBJ databases">
        <title>Saccharopolyspora rhizosphaerae sp. nov., an actinomycete isolated from rhizosphere soil in Thailand.</title>
        <authorList>
            <person name="Intra B."/>
            <person name="Euanorasetr J."/>
            <person name="Take A."/>
            <person name="Inahashi Y."/>
            <person name="Mori M."/>
            <person name="Panbangred W."/>
            <person name="Matsumoto A."/>
        </authorList>
    </citation>
    <scope>NUCLEOTIDE SEQUENCE [LARGE SCALE GENOMIC DNA]</scope>
    <source>
        <strain evidence="5 6">H219</strain>
    </source>
</reference>
<dbReference type="PANTHER" id="PTHR43537">
    <property type="entry name" value="TRANSCRIPTIONAL REGULATOR, GNTR FAMILY"/>
    <property type="match status" value="1"/>
</dbReference>
<keyword evidence="3" id="KW-0804">Transcription</keyword>
<dbReference type="Pfam" id="PF00392">
    <property type="entry name" value="GntR"/>
    <property type="match status" value="1"/>
</dbReference>
<dbReference type="GO" id="GO:0003677">
    <property type="term" value="F:DNA binding"/>
    <property type="evidence" value="ECO:0007669"/>
    <property type="project" value="UniProtKB-KW"/>
</dbReference>
<evidence type="ECO:0000256" key="3">
    <source>
        <dbReference type="ARBA" id="ARBA00023163"/>
    </source>
</evidence>
<protein>
    <submittedName>
        <fullName evidence="5">GntR family transcriptional regulator</fullName>
    </submittedName>
</protein>
<organism evidence="5 6">
    <name type="scientific">Saccharopolyspora rhizosphaerae</name>
    <dbReference type="NCBI Taxonomy" id="2492662"/>
    <lineage>
        <taxon>Bacteria</taxon>
        <taxon>Bacillati</taxon>
        <taxon>Actinomycetota</taxon>
        <taxon>Actinomycetes</taxon>
        <taxon>Pseudonocardiales</taxon>
        <taxon>Pseudonocardiaceae</taxon>
        <taxon>Saccharopolyspora</taxon>
    </lineage>
</organism>
<evidence type="ECO:0000313" key="5">
    <source>
        <dbReference type="EMBL" id="RRO18293.1"/>
    </source>
</evidence>
<evidence type="ECO:0000256" key="2">
    <source>
        <dbReference type="ARBA" id="ARBA00023125"/>
    </source>
</evidence>
<dbReference type="AlphaFoldDB" id="A0A426JYP5"/>
<gene>
    <name evidence="5" type="ORF">EIL87_08665</name>
</gene>
<keyword evidence="6" id="KW-1185">Reference proteome</keyword>
<keyword evidence="1" id="KW-0805">Transcription regulation</keyword>
<dbReference type="InterPro" id="IPR000524">
    <property type="entry name" value="Tscrpt_reg_HTH_GntR"/>
</dbReference>
<dbReference type="PROSITE" id="PS50949">
    <property type="entry name" value="HTH_GNTR"/>
    <property type="match status" value="1"/>
</dbReference>
<dbReference type="EMBL" id="RSAA01000007">
    <property type="protein sequence ID" value="RRO18293.1"/>
    <property type="molecule type" value="Genomic_DNA"/>
</dbReference>
<dbReference type="PANTHER" id="PTHR43537:SF24">
    <property type="entry name" value="GLUCONATE OPERON TRANSCRIPTIONAL REPRESSOR"/>
    <property type="match status" value="1"/>
</dbReference>
<name>A0A426JYP5_9PSEU</name>
<keyword evidence="2" id="KW-0238">DNA-binding</keyword>
<dbReference type="InterPro" id="IPR036390">
    <property type="entry name" value="WH_DNA-bd_sf"/>
</dbReference>
<feature type="domain" description="HTH gntR-type" evidence="4">
    <location>
        <begin position="11"/>
        <end position="78"/>
    </location>
</feature>
<dbReference type="Gene3D" id="1.10.10.10">
    <property type="entry name" value="Winged helix-like DNA-binding domain superfamily/Winged helix DNA-binding domain"/>
    <property type="match status" value="1"/>
</dbReference>
<dbReference type="SMART" id="SM00345">
    <property type="entry name" value="HTH_GNTR"/>
    <property type="match status" value="1"/>
</dbReference>
<dbReference type="Pfam" id="PF07729">
    <property type="entry name" value="FCD"/>
    <property type="match status" value="1"/>
</dbReference>
<comment type="caution">
    <text evidence="5">The sequence shown here is derived from an EMBL/GenBank/DDBJ whole genome shotgun (WGS) entry which is preliminary data.</text>
</comment>
<evidence type="ECO:0000256" key="1">
    <source>
        <dbReference type="ARBA" id="ARBA00023015"/>
    </source>
</evidence>
<accession>A0A426JYP5</accession>
<dbReference type="InterPro" id="IPR036388">
    <property type="entry name" value="WH-like_DNA-bd_sf"/>
</dbReference>
<dbReference type="Gene3D" id="1.20.120.530">
    <property type="entry name" value="GntR ligand-binding domain-like"/>
    <property type="match status" value="1"/>
</dbReference>
<evidence type="ECO:0000259" key="4">
    <source>
        <dbReference type="PROSITE" id="PS50949"/>
    </source>
</evidence>
<dbReference type="Proteomes" id="UP000274515">
    <property type="component" value="Unassembled WGS sequence"/>
</dbReference>
<proteinExistence type="predicted"/>
<dbReference type="PRINTS" id="PR00035">
    <property type="entry name" value="HTHGNTR"/>
</dbReference>
<evidence type="ECO:0000313" key="6">
    <source>
        <dbReference type="Proteomes" id="UP000274515"/>
    </source>
</evidence>
<sequence length="228" mass="25734">MHNLEGKWDVSQAAARAYGALREDILTGVRPAGSRLREEQLAEDYGLSRTPVREALRRLQADGLVQVVPNRGAEVVSLSAEDFEEIFGLRSVLESYAARNAALRGDVDVARLRELCDAMERQLERLDQDGAHEEITRLNMEFHQAIHQAGGRRLLPDLLSRVIEVPLVRRTFHRYTTAELHRSFTQHRELTEAIAAGDGDWAHAVMQSHVLAARATLLRPDQEEEETQ</sequence>
<dbReference type="SUPFAM" id="SSF48008">
    <property type="entry name" value="GntR ligand-binding domain-like"/>
    <property type="match status" value="1"/>
</dbReference>
<dbReference type="InterPro" id="IPR011711">
    <property type="entry name" value="GntR_C"/>
</dbReference>
<dbReference type="SUPFAM" id="SSF46785">
    <property type="entry name" value="Winged helix' DNA-binding domain"/>
    <property type="match status" value="1"/>
</dbReference>
<dbReference type="OrthoDB" id="8664638at2"/>